<dbReference type="PIRSF" id="PIRSF034039">
    <property type="entry name" value="UCP034039"/>
    <property type="match status" value="1"/>
</dbReference>
<dbReference type="AlphaFoldDB" id="A0A286IBT1"/>
<organism evidence="3 4">
    <name type="scientific">Hoeflea halophila</name>
    <dbReference type="NCBI Taxonomy" id="714899"/>
    <lineage>
        <taxon>Bacteria</taxon>
        <taxon>Pseudomonadati</taxon>
        <taxon>Pseudomonadota</taxon>
        <taxon>Alphaproteobacteria</taxon>
        <taxon>Hyphomicrobiales</taxon>
        <taxon>Rhizobiaceae</taxon>
        <taxon>Hoeflea</taxon>
    </lineage>
</organism>
<dbReference type="InterPro" id="IPR052894">
    <property type="entry name" value="AsmA-related"/>
</dbReference>
<dbReference type="Pfam" id="PF05170">
    <property type="entry name" value="AsmA"/>
    <property type="match status" value="2"/>
</dbReference>
<evidence type="ECO:0000256" key="1">
    <source>
        <dbReference type="SAM" id="MobiDB-lite"/>
    </source>
</evidence>
<dbReference type="Proteomes" id="UP000219465">
    <property type="component" value="Unassembled WGS sequence"/>
</dbReference>
<feature type="region of interest" description="Disordered" evidence="1">
    <location>
        <begin position="1165"/>
        <end position="1277"/>
    </location>
</feature>
<reference evidence="4" key="1">
    <citation type="submission" date="2017-08" db="EMBL/GenBank/DDBJ databases">
        <authorList>
            <person name="Varghese N."/>
            <person name="Submissions S."/>
        </authorList>
    </citation>
    <scope>NUCLEOTIDE SEQUENCE [LARGE SCALE GENOMIC DNA]</scope>
    <source>
        <strain evidence="4">KCTC 23107</strain>
    </source>
</reference>
<sequence length="1277" mass="135141">MALFAALIAPYFIDWSSYRTAFEAEASRIIRQPVKVRGDADARLVPFPSVSFSDVVVGDEAQPSMTISRFSMDAELAPFLSGEVLIFDMRVEAPKAVVRVLEDGRLDWALKRKPTPPGDLVVLERVTISNADITIIDDQNDRTHRARDINALVSAKSLSGPWLVEAEGEIAGQRGGLSLSTGIAQDNGSIRMRLRIVPDEWPVLLETEGEARIENNKPLYDGLFTFTALSDTAPGAAADAKPLVVAKGDFAATNERLSIKEWRAEIGLSADPYIVTGQAAIDTGPDPDFLLLADGQQIDMDRLAGEESAPEEAVAAVPLGERLAMVNEIIDRLPPPPLPGRVSLNLPAIVAGDTTLREIKLEARPDGNAWQVDSFSANLPGRTTVEARGRLVSGSDASFDGRLTVASTQPSGLANWLVGEVDPVIRRLGAAGFSADVSLSSALQRFEALEVAVGPAILRGRLERQTPEAGTPALSVELAGDRFDVDAVQALVLLAQGQGNSLQPLEEYNLATRITADIFTLGDYSLKGLDTSMFWRDRELTIERLKFADFGGASGEFTGSLAGSFAAPRGQISGGFAAQSAAGLFALAEQLSGGHQLIRRLGANSAAFDDLSADLQLTLDPDAGPSLSLSGVTGGSSFTATALGTGLTPGGDGPRTMTLKADNPEAYQILEQLGLSVLPLEGEGPASLELGASGGANDDELGIELQLTAAGTRIRLEGNAAVPASEPVTGRFDLEVESTDIEPLIIMSGHTIPQAGAGLPFSMSAKLALEETTAELSSIAGKAEDNAFSGELKFDRAASVLSAEGNLLIDHADLDWLGELALGPQLFSSDGAAWNDQPFLPPSPGQPEMQIALEAGRIDLGRGGVAQNLKADLSTATGLMALENAQADWFGGRLGGRLSLSNANGSVFLSARIEVEGAGLAALEKTLRGGSIFSGTAGASASIEGTGKSMRELIASLAGGGQLTATDLVIDGLDPAGFGRILGSADREGFEIETSAVAGMVDRLMAGGEMKAETLQLPFTLTGGVMRFTNSGFTDQDAELSGDARVDLVGLRLEADWRLGFEPGVEAVAGGDPSVVFSFGGLLVDPTVSIDAAQMTNYLSMRAFERERRNVELLQAGVVEKQRLRREIALLKERAEQREAAEAARIAAEEAARLAAEEAERIAAEEQRRLAEEQAERDRQAEEAARRAAEEQRRLEKEQAEREREARAAAQRAAEEAARQQGSAGSGAVERRPLPQPPADPPSAIADDLPDFDMREFQFEDLPGVDDPIRRLITPDG</sequence>
<feature type="compositionally biased region" description="Basic and acidic residues" evidence="1">
    <location>
        <begin position="1165"/>
        <end position="1218"/>
    </location>
</feature>
<dbReference type="GO" id="GO:0005886">
    <property type="term" value="C:plasma membrane"/>
    <property type="evidence" value="ECO:0007669"/>
    <property type="project" value="TreeGrafter"/>
</dbReference>
<dbReference type="InterPro" id="IPR007844">
    <property type="entry name" value="AsmA"/>
</dbReference>
<keyword evidence="4" id="KW-1185">Reference proteome</keyword>
<proteinExistence type="predicted"/>
<feature type="domain" description="AsmA" evidence="2">
    <location>
        <begin position="834"/>
        <end position="974"/>
    </location>
</feature>
<name>A0A286IBT1_9HYPH</name>
<feature type="domain" description="AsmA" evidence="2">
    <location>
        <begin position="5"/>
        <end position="173"/>
    </location>
</feature>
<gene>
    <name evidence="3" type="ORF">SAMN05877838_2461</name>
</gene>
<accession>A0A286IBT1</accession>
<dbReference type="PANTHER" id="PTHR30441">
    <property type="entry name" value="DUF748 DOMAIN-CONTAINING PROTEIN"/>
    <property type="match status" value="1"/>
</dbReference>
<dbReference type="GO" id="GO:0090313">
    <property type="term" value="P:regulation of protein targeting to membrane"/>
    <property type="evidence" value="ECO:0007669"/>
    <property type="project" value="TreeGrafter"/>
</dbReference>
<dbReference type="OrthoDB" id="9816380at2"/>
<feature type="compositionally biased region" description="Low complexity" evidence="1">
    <location>
        <begin position="1219"/>
        <end position="1228"/>
    </location>
</feature>
<protein>
    <submittedName>
        <fullName evidence="3">AsmA-like protein</fullName>
    </submittedName>
</protein>
<dbReference type="InterPro" id="IPR017023">
    <property type="entry name" value="UCP034039"/>
</dbReference>
<evidence type="ECO:0000313" key="3">
    <source>
        <dbReference type="EMBL" id="SOE17560.1"/>
    </source>
</evidence>
<dbReference type="EMBL" id="OCPC01000003">
    <property type="protein sequence ID" value="SOE17560.1"/>
    <property type="molecule type" value="Genomic_DNA"/>
</dbReference>
<evidence type="ECO:0000259" key="2">
    <source>
        <dbReference type="Pfam" id="PF05170"/>
    </source>
</evidence>
<dbReference type="PANTHER" id="PTHR30441:SF4">
    <property type="entry name" value="PROTEIN ASMA"/>
    <property type="match status" value="1"/>
</dbReference>
<evidence type="ECO:0000313" key="4">
    <source>
        <dbReference type="Proteomes" id="UP000219465"/>
    </source>
</evidence>